<name>A0A8C7NYT9_ONCMY</name>
<dbReference type="InterPro" id="IPR013320">
    <property type="entry name" value="ConA-like_dom_sf"/>
</dbReference>
<evidence type="ECO:0000256" key="6">
    <source>
        <dbReference type="ARBA" id="ARBA00022737"/>
    </source>
</evidence>
<dbReference type="FunFam" id="2.60.120.200:FF:000001">
    <property type="entry name" value="neurexin-1 isoform X1"/>
    <property type="match status" value="1"/>
</dbReference>
<gene>
    <name evidence="18" type="primary">nrxn1a</name>
</gene>
<evidence type="ECO:0000256" key="12">
    <source>
        <dbReference type="ARBA" id="ARBA00054347"/>
    </source>
</evidence>
<dbReference type="InterPro" id="IPR001791">
    <property type="entry name" value="Laminin_G"/>
</dbReference>
<dbReference type="SMART" id="SM00294">
    <property type="entry name" value="4.1m"/>
    <property type="match status" value="1"/>
</dbReference>
<dbReference type="PANTHER" id="PTHR15036:SF51">
    <property type="entry name" value="NEUREXIN-1"/>
    <property type="match status" value="1"/>
</dbReference>
<feature type="domain" description="Laminin G" evidence="16">
    <location>
        <begin position="858"/>
        <end position="1033"/>
    </location>
</feature>
<keyword evidence="11" id="KW-1015">Disulfide bond</keyword>
<evidence type="ECO:0000313" key="19">
    <source>
        <dbReference type="Proteomes" id="UP000694395"/>
    </source>
</evidence>
<dbReference type="GO" id="GO:0007155">
    <property type="term" value="P:cell adhesion"/>
    <property type="evidence" value="ECO:0007669"/>
    <property type="project" value="UniProtKB-KW"/>
</dbReference>
<comment type="function">
    <text evidence="12">Neuronal cell surface protein that may be involved in cell recognition and cell adhesion.</text>
</comment>
<dbReference type="Ensembl" id="ENSOMYT00000016452.2">
    <property type="protein sequence ID" value="ENSOMYP00000014889.2"/>
    <property type="gene ID" value="ENSOMYG00000007355.2"/>
</dbReference>
<keyword evidence="3 13" id="KW-0245">EGF-like domain</keyword>
<evidence type="ECO:0000256" key="14">
    <source>
        <dbReference type="SAM" id="MobiDB-lite"/>
    </source>
</evidence>
<dbReference type="Gene3D" id="2.10.25.10">
    <property type="entry name" value="Laminin"/>
    <property type="match status" value="2"/>
</dbReference>
<feature type="domain" description="Laminin G" evidence="16">
    <location>
        <begin position="431"/>
        <end position="625"/>
    </location>
</feature>
<dbReference type="SMART" id="SM00282">
    <property type="entry name" value="LamG"/>
    <property type="match status" value="6"/>
</dbReference>
<proteinExistence type="inferred from homology"/>
<dbReference type="GeneTree" id="ENSGT00940000154292"/>
<dbReference type="FunFam" id="2.60.120.200:FF:000004">
    <property type="entry name" value="neurexin-1 isoform X1"/>
    <property type="match status" value="1"/>
</dbReference>
<evidence type="ECO:0000256" key="8">
    <source>
        <dbReference type="ARBA" id="ARBA00022889"/>
    </source>
</evidence>
<dbReference type="FunFam" id="2.10.25.10:FF:000029">
    <property type="entry name" value="neurexin-1 isoform X1"/>
    <property type="match status" value="1"/>
</dbReference>
<feature type="domain" description="EGF-like" evidence="17">
    <location>
        <begin position="629"/>
        <end position="666"/>
    </location>
</feature>
<reference evidence="18" key="1">
    <citation type="submission" date="2020-07" db="EMBL/GenBank/DDBJ databases">
        <title>A long reads based de novo assembly of the rainbow trout Arlee double haploid line genome.</title>
        <authorList>
            <person name="Gao G."/>
            <person name="Palti Y."/>
        </authorList>
    </citation>
    <scope>NUCLEOTIDE SEQUENCE [LARGE SCALE GENOMIC DNA]</scope>
</reference>
<dbReference type="FunFam" id="2.60.120.200:FF:000003">
    <property type="entry name" value="neurexin-1 isoform X1"/>
    <property type="match status" value="1"/>
</dbReference>
<feature type="domain" description="Laminin G" evidence="16">
    <location>
        <begin position="1"/>
        <end position="191"/>
    </location>
</feature>
<dbReference type="SMART" id="SM00181">
    <property type="entry name" value="EGF"/>
    <property type="match status" value="3"/>
</dbReference>
<dbReference type="PROSITE" id="PS50026">
    <property type="entry name" value="EGF_3"/>
    <property type="match status" value="3"/>
</dbReference>
<evidence type="ECO:0000256" key="13">
    <source>
        <dbReference type="PROSITE-ProRule" id="PRU00076"/>
    </source>
</evidence>
<keyword evidence="5" id="KW-0479">Metal-binding</keyword>
<dbReference type="FunFam" id="2.60.120.200:FF:000005">
    <property type="entry name" value="neurexin-1 isoform X1"/>
    <property type="match status" value="1"/>
</dbReference>
<evidence type="ECO:0000256" key="11">
    <source>
        <dbReference type="ARBA" id="ARBA00023157"/>
    </source>
</evidence>
<dbReference type="InterPro" id="IPR003585">
    <property type="entry name" value="Neurexin-like"/>
</dbReference>
<feature type="domain" description="Laminin G" evidence="16">
    <location>
        <begin position="242"/>
        <end position="424"/>
    </location>
</feature>
<evidence type="ECO:0000256" key="2">
    <source>
        <dbReference type="ARBA" id="ARBA00010241"/>
    </source>
</evidence>
<evidence type="ECO:0000256" key="1">
    <source>
        <dbReference type="ARBA" id="ARBA00004479"/>
    </source>
</evidence>
<evidence type="ECO:0000256" key="3">
    <source>
        <dbReference type="ARBA" id="ARBA00022536"/>
    </source>
</evidence>
<feature type="transmembrane region" description="Helical" evidence="15">
    <location>
        <begin position="1383"/>
        <end position="1403"/>
    </location>
</feature>
<feature type="domain" description="EGF-like" evidence="17">
    <location>
        <begin position="1036"/>
        <end position="1073"/>
    </location>
</feature>
<keyword evidence="10 15" id="KW-0472">Membrane</keyword>
<keyword evidence="6" id="KW-0677">Repeat</keyword>
<dbReference type="Gene3D" id="2.60.120.200">
    <property type="match status" value="6"/>
</dbReference>
<evidence type="ECO:0000256" key="7">
    <source>
        <dbReference type="ARBA" id="ARBA00022837"/>
    </source>
</evidence>
<evidence type="ECO:0000256" key="15">
    <source>
        <dbReference type="SAM" id="Phobius"/>
    </source>
</evidence>
<dbReference type="InterPro" id="IPR050372">
    <property type="entry name" value="Neurexin-related_CASP"/>
</dbReference>
<feature type="region of interest" description="Disordered" evidence="14">
    <location>
        <begin position="1423"/>
        <end position="1456"/>
    </location>
</feature>
<dbReference type="PANTHER" id="PTHR15036">
    <property type="entry name" value="PIKACHURIN-LIKE PROTEIN"/>
    <property type="match status" value="1"/>
</dbReference>
<dbReference type="InterPro" id="IPR000742">
    <property type="entry name" value="EGF"/>
</dbReference>
<sequence length="1456" mass="159720">MVLTLLGGSRGEVLEFGGVSGQWGRFPVWNACCESILSFSVRTHSEDGLLLYLDDEGFCDFLELLLLRGKLRLRFSIFCAEPAEVSSGVAVSDGHWHVVRVKRDWRNTSLEVDGRMEGWAEVKSKRRDMTVFSHTFMGGVSPELHASPLRLTSPGVRDHAPFAGWLTSVTINGSAVVMEGSEGVTMGGDGCGPDHMCQNGGVCSVVEQKNVCDCTDTGYKGNDCSEGLAHLMIGDQAREDYLATFKGSEYFCYDLSPSPIQSSSDEITLSFKTLQRNGLMLHTGKSADYVNLALKNGAVSLVINLGSGAFEALVEPVNGKFNDNAWHDVKVTRNLRQVTISVDGILTTTGYTQEDYTMLGSDDFFYVGGSPSTADLPGSPVSNNFMGCLKEVVYKNNDVRLELSRLAKQGDAKMKVSGMVAFKCESVATLDPVTFDTPESFVALSKWSAKKAGSISFDFRTTEPNGLMLFSHGKPRQQQRKDPRTPPTLKVDFFAIEMLDGHLYLLLDMGSGTTKTKAIDRKVNDGEWYHVDFQRDGRSGTISVNSQRTAYTAPGDSEILDLDDTLYLGGLPEDRQGLIFPTEVWTALLNYGYVGCVRDLFVDGQSKDIRRLAEVQRAVGVKPSCSREPPKQCLSNPCQHSATCREGWNRYVCDCSGTGYLGRACERDATILSYDGSKFMKVQLPVAMHTEAEDVSLRFRSQRAYGVLMATTSRNSADTLRLELDGGRVRLTVNLDCIRINCTASKGPETIFAGVGLNDNEWHTVRVVRRGKSLKLTVDDLQPVEGQMAGDHTQLEFHNVETGIVTEKRFMPAVPSNFIGHLQGLTLNGMPYIDLCKNGDIDYCELNAVIGYKSIVADPVTFRSRSSYVTLPTLQAYYSMHLFLQFKTTSPDGLVLYNRGDGNDFIVVELVKGYLHYVSDLGNGAHLIKGNSNSPLNDNHWHNVLISRDTNNLHTVKIDTKVTTQTTMGAKNLDLKGDLYVGGVAKEMYRDLPKLVHSREGFQGCLATVDLNGRLPDLLADALATTGQVERGCEGPSTTCQEDSCSNQGVCLQQWEGFSCDCSMTSFGGPLCNDAGTTYIFGRDGGVIVYTWPPNERPSTRADRLALGFSTQQKHATLLRVDSASGLGDYLQLQIDKGNIRVVFNVGTDDINIEETAKSVNDGKYHIVRFTRSGGNATLQLDDLPIIERYPSGNIDNERLAIARQRIPYRLGRVVDDWLFDKGRQLTIFNSQTTVTVGRGKEAGQFQGQMAGLYYNGLKILNMAAEGHAHIRLEGSTRLVGDMPSSITPQSSAASTDDLLVASAECPSDDEDIDPCDPSSERWTVMATNMEKNVGQCRQLSLSPFPSPSPVILPPAAHPPLPEVKPFPGTSEGVRESSSTTGMVVGIVAAAALCILILLYAMYKYRNRDEGSYHVDESRNYISNSATQPNGSTKDKPLGIAKISKNKKNKDKEYYV</sequence>
<dbReference type="Pfam" id="PF00008">
    <property type="entry name" value="EGF"/>
    <property type="match status" value="1"/>
</dbReference>
<evidence type="ECO:0000256" key="10">
    <source>
        <dbReference type="ARBA" id="ARBA00023136"/>
    </source>
</evidence>
<feature type="domain" description="EGF-like" evidence="17">
    <location>
        <begin position="187"/>
        <end position="225"/>
    </location>
</feature>
<dbReference type="Proteomes" id="UP000694395">
    <property type="component" value="Chromosome 20"/>
</dbReference>
<evidence type="ECO:0000256" key="4">
    <source>
        <dbReference type="ARBA" id="ARBA00022692"/>
    </source>
</evidence>
<dbReference type="SUPFAM" id="SSF49899">
    <property type="entry name" value="Concanavalin A-like lectins/glucanases"/>
    <property type="match status" value="6"/>
</dbReference>
<feature type="domain" description="Laminin G" evidence="16">
    <location>
        <begin position="1077"/>
        <end position="1306"/>
    </location>
</feature>
<comment type="subcellular location">
    <subcellularLocation>
        <location evidence="1">Membrane</location>
        <topology evidence="1">Single-pass type I membrane protein</topology>
    </subcellularLocation>
</comment>
<dbReference type="FunFam" id="2.60.120.200:FF:000007">
    <property type="entry name" value="neurexin-1 isoform X1"/>
    <property type="match status" value="1"/>
</dbReference>
<dbReference type="FunFam" id="2.10.25.10:FF:000015">
    <property type="entry name" value="neurexin-1 isoform X1"/>
    <property type="match status" value="1"/>
</dbReference>
<evidence type="ECO:0000313" key="18">
    <source>
        <dbReference type="Ensembl" id="ENSOMYP00000014889.2"/>
    </source>
</evidence>
<comment type="caution">
    <text evidence="13">Lacks conserved residue(s) required for the propagation of feature annotation.</text>
</comment>
<dbReference type="CDD" id="cd00110">
    <property type="entry name" value="LamG"/>
    <property type="match status" value="6"/>
</dbReference>
<dbReference type="GO" id="GO:0046872">
    <property type="term" value="F:metal ion binding"/>
    <property type="evidence" value="ECO:0007669"/>
    <property type="project" value="UniProtKB-KW"/>
</dbReference>
<evidence type="ECO:0000259" key="17">
    <source>
        <dbReference type="PROSITE" id="PS50026"/>
    </source>
</evidence>
<reference evidence="18" key="2">
    <citation type="submission" date="2025-08" db="UniProtKB">
        <authorList>
            <consortium name="Ensembl"/>
        </authorList>
    </citation>
    <scope>IDENTIFICATION</scope>
</reference>
<evidence type="ECO:0000256" key="5">
    <source>
        <dbReference type="ARBA" id="ARBA00022723"/>
    </source>
</evidence>
<feature type="domain" description="Laminin G" evidence="16">
    <location>
        <begin position="671"/>
        <end position="844"/>
    </location>
</feature>
<dbReference type="PROSITE" id="PS50025">
    <property type="entry name" value="LAM_G_DOMAIN"/>
    <property type="match status" value="6"/>
</dbReference>
<keyword evidence="7" id="KW-0106">Calcium</keyword>
<evidence type="ECO:0000256" key="9">
    <source>
        <dbReference type="ARBA" id="ARBA00022989"/>
    </source>
</evidence>
<dbReference type="CDD" id="cd00054">
    <property type="entry name" value="EGF_CA"/>
    <property type="match status" value="1"/>
</dbReference>
<reference evidence="18" key="3">
    <citation type="submission" date="2025-09" db="UniProtKB">
        <authorList>
            <consortium name="Ensembl"/>
        </authorList>
    </citation>
    <scope>IDENTIFICATION</scope>
</reference>
<accession>A0A8C7NYT9</accession>
<dbReference type="Pfam" id="PF02210">
    <property type="entry name" value="Laminin_G_2"/>
    <property type="match status" value="6"/>
</dbReference>
<evidence type="ECO:0000259" key="16">
    <source>
        <dbReference type="PROSITE" id="PS50025"/>
    </source>
</evidence>
<organism evidence="18 19">
    <name type="scientific">Oncorhynchus mykiss</name>
    <name type="common">Rainbow trout</name>
    <name type="synonym">Salmo gairdneri</name>
    <dbReference type="NCBI Taxonomy" id="8022"/>
    <lineage>
        <taxon>Eukaryota</taxon>
        <taxon>Metazoa</taxon>
        <taxon>Chordata</taxon>
        <taxon>Craniata</taxon>
        <taxon>Vertebrata</taxon>
        <taxon>Euteleostomi</taxon>
        <taxon>Actinopterygii</taxon>
        <taxon>Neopterygii</taxon>
        <taxon>Teleostei</taxon>
        <taxon>Protacanthopterygii</taxon>
        <taxon>Salmoniformes</taxon>
        <taxon>Salmonidae</taxon>
        <taxon>Salmoninae</taxon>
        <taxon>Oncorhynchus</taxon>
    </lineage>
</organism>
<protein>
    <submittedName>
        <fullName evidence="18">Uncharacterized protein</fullName>
    </submittedName>
</protein>
<keyword evidence="8" id="KW-0130">Cell adhesion</keyword>
<keyword evidence="4 15" id="KW-0812">Transmembrane</keyword>
<keyword evidence="19" id="KW-1185">Reference proteome</keyword>
<keyword evidence="9 15" id="KW-1133">Transmembrane helix</keyword>
<comment type="similarity">
    <text evidence="2">Belongs to the neurexin family.</text>
</comment>
<dbReference type="GO" id="GO:0016020">
    <property type="term" value="C:membrane"/>
    <property type="evidence" value="ECO:0007669"/>
    <property type="project" value="UniProtKB-SubCell"/>
</dbReference>
<feature type="compositionally biased region" description="Polar residues" evidence="14">
    <location>
        <begin position="1423"/>
        <end position="1432"/>
    </location>
</feature>